<dbReference type="Pfam" id="PF05270">
    <property type="entry name" value="AbfB"/>
    <property type="match status" value="2"/>
</dbReference>
<dbReference type="Gene3D" id="2.80.10.50">
    <property type="match status" value="2"/>
</dbReference>
<dbReference type="PANTHER" id="PTHR31776:SF0">
    <property type="entry name" value="ALPHA-L-ARABINOFURANOSIDASE 1"/>
    <property type="match status" value="1"/>
</dbReference>
<dbReference type="InterPro" id="IPR055235">
    <property type="entry name" value="ASD1_cat"/>
</dbReference>
<keyword evidence="6" id="KW-0325">Glycoprotein</keyword>
<feature type="signal peptide" evidence="7">
    <location>
        <begin position="1"/>
        <end position="26"/>
    </location>
</feature>
<protein>
    <recommendedName>
        <fullName evidence="3">non-reducing end alpha-L-arabinofuranosidase</fullName>
        <ecNumber evidence="3">3.2.1.55</ecNumber>
    </recommendedName>
</protein>
<dbReference type="Gene3D" id="3.20.20.80">
    <property type="entry name" value="Glycosidases"/>
    <property type="match status" value="1"/>
</dbReference>
<dbReference type="RefSeq" id="WP_344510428.1">
    <property type="nucleotide sequence ID" value="NZ_BAAAQD010000024.1"/>
</dbReference>
<dbReference type="InterPro" id="IPR013780">
    <property type="entry name" value="Glyco_hydro_b"/>
</dbReference>
<dbReference type="Proteomes" id="UP001501470">
    <property type="component" value="Unassembled WGS sequence"/>
</dbReference>
<evidence type="ECO:0000259" key="8">
    <source>
        <dbReference type="SMART" id="SM00813"/>
    </source>
</evidence>
<dbReference type="SUPFAM" id="SSF51011">
    <property type="entry name" value="Glycosyl hydrolase domain"/>
    <property type="match status" value="1"/>
</dbReference>
<name>A0ABP4N7D9_9ACTN</name>
<feature type="chain" id="PRO_5046650107" description="non-reducing end alpha-L-arabinofuranosidase" evidence="7">
    <location>
        <begin position="27"/>
        <end position="954"/>
    </location>
</feature>
<sequence length="954" mass="100519">MVKIRLPLLLAVTLTAVVSVVTPAFAATATLTVDAGHTTAAVGPYQFGHIIEDINHSMEGGLLANVVRNGTMKEGTANPPSSWSLVTAGGGTGSIAADTAGPLNAANQRSLRLTVTGNGPGQRVGTANGGFYGIGVRPSTTYQVAFWARATTGFTGPLTVTIESTGGAVHATSSVSGLGTGWQKFTTTLTTGPGAPVSTANRFVIAANGAGAGQSVWLDVVQAIGPTFQATGSLRRDLEQLMADTRPGFFRVPGGNYLEGAVIANRFAWKNTIGPVEQRPGHQNDAWGYWSTDQFGLINYLQMAEQAGAEPMLGVFAGYTLNGSVTPQGEMQQYVQEALDEIEYVTGGTNTTWGARRAADGHPAPFPLRYVEIGNEDWFDRTDSYNAYRYPMLYDAIKARYPQLQIIATRAVTSRPMDVIDDHYYNNDPDAFAALATRYDGADRNGPKVLVGEYGVTNGSSTNPTGTLSGALAEAAFMTGLVRNADLVMGAAYAPALTSVDDWQWSSNLIGFNAVSSYGSPSYYVQKMFGTTVGDHVVPTTLSGGSGLTHVATRTTGGAVAVTVVNRSGSTVDTQVNVTGAASVGGTATVTTLTGDPNGRNSITSPTAIVPVTTTRGAGPSFTHTFPANSVTVIQLSTTGGATPVLPVGQGVSLRVTTPGYTDRTLRHQSNLAVTSVIAAGNSATDKLDASFVLRPGLAGAACYSLEARDFPGQYLRHQAFRVKLAADDGSALFAADATFCAADGNGGPGVSLRSYNFPTRFLRHYNSEVWIAANGGTSAYDSATNWAADTTWRIGTPWFRSDVSVAGGFHSLRATTPGFTDRYVRHQSSLGVLSQISASSPVLDREDATFDVVPGLADNTCYSFESRNFPGRYLRHNDYRVKLAASDGSAVFNADATFCAKAGVRFQSYNFPDMYLRHYNSELWIASNGGARPSDNPANYVADTTWVVTAPLG</sequence>
<dbReference type="Gene3D" id="2.60.40.1180">
    <property type="entry name" value="Golgi alpha-mannosidase II"/>
    <property type="match status" value="1"/>
</dbReference>
<dbReference type="InterPro" id="IPR051563">
    <property type="entry name" value="Glycosyl_Hydrolase_51"/>
</dbReference>
<dbReference type="InterPro" id="IPR017853">
    <property type="entry name" value="GH"/>
</dbReference>
<evidence type="ECO:0000256" key="4">
    <source>
        <dbReference type="ARBA" id="ARBA00022729"/>
    </source>
</evidence>
<proteinExistence type="inferred from homology"/>
<dbReference type="InterPro" id="IPR007934">
    <property type="entry name" value="AbfB_ABD"/>
</dbReference>
<dbReference type="InterPro" id="IPR010720">
    <property type="entry name" value="Alpha-L-AF_C"/>
</dbReference>
<evidence type="ECO:0000256" key="7">
    <source>
        <dbReference type="SAM" id="SignalP"/>
    </source>
</evidence>
<evidence type="ECO:0000313" key="10">
    <source>
        <dbReference type="Proteomes" id="UP001501470"/>
    </source>
</evidence>
<dbReference type="CDD" id="cd23399">
    <property type="entry name" value="beta-trefoil_ABD_ABFB"/>
    <property type="match status" value="2"/>
</dbReference>
<dbReference type="EC" id="3.2.1.55" evidence="3"/>
<dbReference type="PANTHER" id="PTHR31776">
    <property type="entry name" value="ALPHA-L-ARABINOFURANOSIDASE 1"/>
    <property type="match status" value="1"/>
</dbReference>
<feature type="domain" description="Alpha-L-arabinofuranosidase C-terminal" evidence="8">
    <location>
        <begin position="452"/>
        <end position="630"/>
    </location>
</feature>
<dbReference type="InterPro" id="IPR008979">
    <property type="entry name" value="Galactose-bd-like_sf"/>
</dbReference>
<dbReference type="InterPro" id="IPR036195">
    <property type="entry name" value="AbfB_ABD_sf"/>
</dbReference>
<accession>A0ABP4N7D9</accession>
<dbReference type="Pfam" id="PF22848">
    <property type="entry name" value="ASD1_dom"/>
    <property type="match status" value="1"/>
</dbReference>
<dbReference type="EMBL" id="BAAAQD010000024">
    <property type="protein sequence ID" value="GAA1555314.1"/>
    <property type="molecule type" value="Genomic_DNA"/>
</dbReference>
<dbReference type="SUPFAM" id="SSF110221">
    <property type="entry name" value="AbfB domain"/>
    <property type="match status" value="2"/>
</dbReference>
<comment type="similarity">
    <text evidence="2">Belongs to the glycosyl hydrolase 51 family.</text>
</comment>
<reference evidence="10" key="1">
    <citation type="journal article" date="2019" name="Int. J. Syst. Evol. Microbiol.">
        <title>The Global Catalogue of Microorganisms (GCM) 10K type strain sequencing project: providing services to taxonomists for standard genome sequencing and annotation.</title>
        <authorList>
            <consortium name="The Broad Institute Genomics Platform"/>
            <consortium name="The Broad Institute Genome Sequencing Center for Infectious Disease"/>
            <person name="Wu L."/>
            <person name="Ma J."/>
        </authorList>
    </citation>
    <scope>NUCLEOTIDE SEQUENCE [LARGE SCALE GENOMIC DNA]</scope>
    <source>
        <strain evidence="10">JCM 15933</strain>
    </source>
</reference>
<organism evidence="9 10">
    <name type="scientific">Dactylosporangium maewongense</name>
    <dbReference type="NCBI Taxonomy" id="634393"/>
    <lineage>
        <taxon>Bacteria</taxon>
        <taxon>Bacillati</taxon>
        <taxon>Actinomycetota</taxon>
        <taxon>Actinomycetes</taxon>
        <taxon>Micromonosporales</taxon>
        <taxon>Micromonosporaceae</taxon>
        <taxon>Dactylosporangium</taxon>
    </lineage>
</organism>
<dbReference type="SMART" id="SM00813">
    <property type="entry name" value="Alpha-L-AF_C"/>
    <property type="match status" value="1"/>
</dbReference>
<evidence type="ECO:0000256" key="2">
    <source>
        <dbReference type="ARBA" id="ARBA00007186"/>
    </source>
</evidence>
<comment type="catalytic activity">
    <reaction evidence="1">
        <text>Hydrolysis of terminal non-reducing alpha-L-arabinofuranoside residues in alpha-L-arabinosides.</text>
        <dbReference type="EC" id="3.2.1.55"/>
    </reaction>
</comment>
<keyword evidence="10" id="KW-1185">Reference proteome</keyword>
<evidence type="ECO:0000256" key="1">
    <source>
        <dbReference type="ARBA" id="ARBA00001462"/>
    </source>
</evidence>
<gene>
    <name evidence="9" type="ORF">GCM10009827_090160</name>
</gene>
<keyword evidence="4 7" id="KW-0732">Signal</keyword>
<evidence type="ECO:0000313" key="9">
    <source>
        <dbReference type="EMBL" id="GAA1555314.1"/>
    </source>
</evidence>
<keyword evidence="5" id="KW-0378">Hydrolase</keyword>
<evidence type="ECO:0000256" key="5">
    <source>
        <dbReference type="ARBA" id="ARBA00022801"/>
    </source>
</evidence>
<dbReference type="SUPFAM" id="SSF51445">
    <property type="entry name" value="(Trans)glycosidases"/>
    <property type="match status" value="1"/>
</dbReference>
<dbReference type="SUPFAM" id="SSF49785">
    <property type="entry name" value="Galactose-binding domain-like"/>
    <property type="match status" value="1"/>
</dbReference>
<evidence type="ECO:0000256" key="6">
    <source>
        <dbReference type="ARBA" id="ARBA00023180"/>
    </source>
</evidence>
<dbReference type="Pfam" id="PF06964">
    <property type="entry name" value="Alpha-L-AF_C"/>
    <property type="match status" value="1"/>
</dbReference>
<comment type="caution">
    <text evidence="9">The sequence shown here is derived from an EMBL/GenBank/DDBJ whole genome shotgun (WGS) entry which is preliminary data.</text>
</comment>
<evidence type="ECO:0000256" key="3">
    <source>
        <dbReference type="ARBA" id="ARBA00012670"/>
    </source>
</evidence>